<name>A0A6C0I9T8_9ZZZZ</name>
<protein>
    <submittedName>
        <fullName evidence="1">Uncharacterized protein</fullName>
    </submittedName>
</protein>
<proteinExistence type="predicted"/>
<organism evidence="1">
    <name type="scientific">viral metagenome</name>
    <dbReference type="NCBI Taxonomy" id="1070528"/>
    <lineage>
        <taxon>unclassified sequences</taxon>
        <taxon>metagenomes</taxon>
        <taxon>organismal metagenomes</taxon>
    </lineage>
</organism>
<evidence type="ECO:0000313" key="1">
    <source>
        <dbReference type="EMBL" id="QHT89165.1"/>
    </source>
</evidence>
<sequence>MNIFFLDISPSKCAQYHCDKHVVKMILELVQLLYSAHYIQESTLPTGAYKPISNIKHPMCIWVSVCEANYNYTVELANELSREYTLRYRKVHKCNEHLPFLRNNIPSFKKIVNYKPDQRFSKNKYFQSIGMTDIPLCMPVDSMYTDTIVSYRMYYKIHKKYFAKWKNTIPNWFTLFDIRILFN</sequence>
<dbReference type="EMBL" id="MN740136">
    <property type="protein sequence ID" value="QHT89165.1"/>
    <property type="molecule type" value="Genomic_DNA"/>
</dbReference>
<accession>A0A6C0I9T8</accession>
<reference evidence="1" key="1">
    <citation type="journal article" date="2020" name="Nature">
        <title>Giant virus diversity and host interactions through global metagenomics.</title>
        <authorList>
            <person name="Schulz F."/>
            <person name="Roux S."/>
            <person name="Paez-Espino D."/>
            <person name="Jungbluth S."/>
            <person name="Walsh D.A."/>
            <person name="Denef V.J."/>
            <person name="McMahon K.D."/>
            <person name="Konstantinidis K.T."/>
            <person name="Eloe-Fadrosh E.A."/>
            <person name="Kyrpides N.C."/>
            <person name="Woyke T."/>
        </authorList>
    </citation>
    <scope>NUCLEOTIDE SEQUENCE</scope>
    <source>
        <strain evidence="1">GVMAG-M-3300023184-53</strain>
    </source>
</reference>
<dbReference type="AlphaFoldDB" id="A0A6C0I9T8"/>